<dbReference type="Gene3D" id="3.40.1260.10">
    <property type="entry name" value="DsrEFH-like"/>
    <property type="match status" value="1"/>
</dbReference>
<dbReference type="AlphaFoldDB" id="A0A1T5P6J7"/>
<name>A0A1T5P6J7_9BACT</name>
<evidence type="ECO:0000313" key="2">
    <source>
        <dbReference type="Proteomes" id="UP000190166"/>
    </source>
</evidence>
<dbReference type="STRING" id="393003.SAMN05660461_4200"/>
<dbReference type="EMBL" id="FUZZ01000003">
    <property type="protein sequence ID" value="SKD08247.1"/>
    <property type="molecule type" value="Genomic_DNA"/>
</dbReference>
<dbReference type="InterPro" id="IPR027396">
    <property type="entry name" value="DsrEFH-like"/>
</dbReference>
<gene>
    <name evidence="1" type="ORF">SAMN05660461_4200</name>
</gene>
<accession>A0A1T5P6J7</accession>
<proteinExistence type="predicted"/>
<dbReference type="Proteomes" id="UP000190166">
    <property type="component" value="Unassembled WGS sequence"/>
</dbReference>
<keyword evidence="2" id="KW-1185">Reference proteome</keyword>
<protein>
    <submittedName>
        <fullName evidence="1">Uncharacterized protein</fullName>
    </submittedName>
</protein>
<organism evidence="1 2">
    <name type="scientific">Chitinophaga ginsengisegetis</name>
    <dbReference type="NCBI Taxonomy" id="393003"/>
    <lineage>
        <taxon>Bacteria</taxon>
        <taxon>Pseudomonadati</taxon>
        <taxon>Bacteroidota</taxon>
        <taxon>Chitinophagia</taxon>
        <taxon>Chitinophagales</taxon>
        <taxon>Chitinophagaceae</taxon>
        <taxon>Chitinophaga</taxon>
    </lineage>
</organism>
<dbReference type="PROSITE" id="PS51318">
    <property type="entry name" value="TAT"/>
    <property type="match status" value="1"/>
</dbReference>
<sequence>MSYTENEATNRRDFLGKIIAGATVLTMPSFVPLDLQAAFAPEKMNIVPEDAEAWVNRIKGKHKMVLDVVRPHDILPFAWPKVFLLTNAATGTPEKECCVVVVLRHDAIPYAMKSELWEKYKFGEVFKADDPATKAPAVRNPFWQPKPGDFKVPGVGDVAIGINELQASGVLFCVCNMAITVYSAVVAQNMSLDAAEVKKEWIEGILPGIQLVPSGVWAVGRAQERNCGYCFAG</sequence>
<dbReference type="InterPro" id="IPR006311">
    <property type="entry name" value="TAT_signal"/>
</dbReference>
<reference evidence="1 2" key="1">
    <citation type="submission" date="2017-02" db="EMBL/GenBank/DDBJ databases">
        <authorList>
            <person name="Peterson S.W."/>
        </authorList>
    </citation>
    <scope>NUCLEOTIDE SEQUENCE [LARGE SCALE GENOMIC DNA]</scope>
    <source>
        <strain evidence="1 2">DSM 18108</strain>
    </source>
</reference>
<dbReference type="RefSeq" id="WP_079471474.1">
    <property type="nucleotide sequence ID" value="NZ_FUZZ01000003.1"/>
</dbReference>
<evidence type="ECO:0000313" key="1">
    <source>
        <dbReference type="EMBL" id="SKD08247.1"/>
    </source>
</evidence>